<accession>A0ACB8MCK1</accession>
<proteinExistence type="predicted"/>
<protein>
    <submittedName>
        <fullName evidence="1">Uncharacterized protein</fullName>
    </submittedName>
</protein>
<name>A0ACB8MCK1_CITSI</name>
<dbReference type="EMBL" id="CM039172">
    <property type="protein sequence ID" value="KAH9783170.1"/>
    <property type="molecule type" value="Genomic_DNA"/>
</dbReference>
<dbReference type="Proteomes" id="UP000829398">
    <property type="component" value="Chromosome 3"/>
</dbReference>
<evidence type="ECO:0000313" key="2">
    <source>
        <dbReference type="Proteomes" id="UP000829398"/>
    </source>
</evidence>
<organism evidence="1 2">
    <name type="scientific">Citrus sinensis</name>
    <name type="common">Sweet orange</name>
    <name type="synonym">Citrus aurantium var. sinensis</name>
    <dbReference type="NCBI Taxonomy" id="2711"/>
    <lineage>
        <taxon>Eukaryota</taxon>
        <taxon>Viridiplantae</taxon>
        <taxon>Streptophyta</taxon>
        <taxon>Embryophyta</taxon>
        <taxon>Tracheophyta</taxon>
        <taxon>Spermatophyta</taxon>
        <taxon>Magnoliopsida</taxon>
        <taxon>eudicotyledons</taxon>
        <taxon>Gunneridae</taxon>
        <taxon>Pentapetalae</taxon>
        <taxon>rosids</taxon>
        <taxon>malvids</taxon>
        <taxon>Sapindales</taxon>
        <taxon>Rutaceae</taxon>
        <taxon>Aurantioideae</taxon>
        <taxon>Citrus</taxon>
    </lineage>
</organism>
<comment type="caution">
    <text evidence="1">The sequence shown here is derived from an EMBL/GenBank/DDBJ whole genome shotgun (WGS) entry which is preliminary data.</text>
</comment>
<evidence type="ECO:0000313" key="1">
    <source>
        <dbReference type="EMBL" id="KAH9783170.1"/>
    </source>
</evidence>
<sequence>MPTVSALQILNKISILEIFADNMKFPGQGVEKKSPTQLHRPIANFQWLGFEQSNSTSCVFAGGEQIRADLIGWKRMLVKINEVLGEAVRKQTKEESVKKWLGKLRDLACDVDFLLDEFQTEAFQRMLPQAGVDDAVDKSDDSTAMSKVKEANARLQDIALQIDLLGLKVSAR</sequence>
<keyword evidence="2" id="KW-1185">Reference proteome</keyword>
<reference evidence="2" key="1">
    <citation type="journal article" date="2023" name="Hortic. Res.">
        <title>A chromosome-level phased genome enabling allele-level studies in sweet orange: a case study on citrus Huanglongbing tolerance.</title>
        <authorList>
            <person name="Wu B."/>
            <person name="Yu Q."/>
            <person name="Deng Z."/>
            <person name="Duan Y."/>
            <person name="Luo F."/>
            <person name="Gmitter F. Jr."/>
        </authorList>
    </citation>
    <scope>NUCLEOTIDE SEQUENCE [LARGE SCALE GENOMIC DNA]</scope>
    <source>
        <strain evidence="2">cv. Valencia</strain>
    </source>
</reference>
<gene>
    <name evidence="1" type="ORF">KPL71_009204</name>
</gene>